<feature type="non-terminal residue" evidence="1">
    <location>
        <position position="1"/>
    </location>
</feature>
<feature type="non-terminal residue" evidence="1">
    <location>
        <position position="77"/>
    </location>
</feature>
<keyword evidence="1" id="KW-0012">Acyltransferase</keyword>
<name>A0AAE2WIP4_9GAMM</name>
<dbReference type="EMBL" id="JACGEP010000182">
    <property type="protein sequence ID" value="MBN3053863.1"/>
    <property type="molecule type" value="Genomic_DNA"/>
</dbReference>
<accession>A0AAE2WIP4</accession>
<proteinExistence type="predicted"/>
<comment type="caution">
    <text evidence="1">The sequence shown here is derived from an EMBL/GenBank/DDBJ whole genome shotgun (WGS) entry which is preliminary data.</text>
</comment>
<protein>
    <submittedName>
        <fullName evidence="1">Bifunctional 2-acylglycerophosphoethanolamine acyltransferase/acyl-ACP synthetase</fullName>
    </submittedName>
</protein>
<dbReference type="GO" id="GO:0016746">
    <property type="term" value="F:acyltransferase activity"/>
    <property type="evidence" value="ECO:0007669"/>
    <property type="project" value="UniProtKB-KW"/>
</dbReference>
<reference evidence="1" key="1">
    <citation type="submission" date="2020-07" db="EMBL/GenBank/DDBJ databases">
        <title>A pangenomic view of the genus Pectobacterium provides insights into genome organization, phylogeny, and virulence.</title>
        <authorList>
            <person name="Jonkheer E."/>
            <person name="Brankovics B."/>
            <person name="Houwers I."/>
            <person name="Van Der Wolf J."/>
            <person name="Bonants P."/>
            <person name="Vreeburg R."/>
            <person name="Bollema R."/>
            <person name="De Haan J."/>
            <person name="Berke L."/>
            <person name="De Ridder D."/>
            <person name="Smit S."/>
            <person name="Van Der Lee T.A.J."/>
        </authorList>
    </citation>
    <scope>NUCLEOTIDE SEQUENCE</scope>
    <source>
        <strain evidence="1">NAK:433</strain>
    </source>
</reference>
<evidence type="ECO:0000313" key="1">
    <source>
        <dbReference type="EMBL" id="MBN3053863.1"/>
    </source>
</evidence>
<gene>
    <name evidence="1" type="ORF">H4F45_20940</name>
</gene>
<evidence type="ECO:0000313" key="2">
    <source>
        <dbReference type="Proteomes" id="UP000768524"/>
    </source>
</evidence>
<dbReference type="AlphaFoldDB" id="A0AAE2WIP4"/>
<keyword evidence="1" id="KW-0808">Transferase</keyword>
<organism evidence="1 2">
    <name type="scientific">Pectobacterium brasiliense</name>
    <dbReference type="NCBI Taxonomy" id="180957"/>
    <lineage>
        <taxon>Bacteria</taxon>
        <taxon>Pseudomonadati</taxon>
        <taxon>Pseudomonadota</taxon>
        <taxon>Gammaproteobacteria</taxon>
        <taxon>Enterobacterales</taxon>
        <taxon>Pectobacteriaceae</taxon>
        <taxon>Pectobacterium</taxon>
    </lineage>
</organism>
<dbReference type="Proteomes" id="UP000768524">
    <property type="component" value="Unassembled WGS sequence"/>
</dbReference>
<sequence length="77" mass="8293">AKSDSSKCEALVLFKTDNQINRDAMLPQAPSSGVPELAVPRDISYVKSLTLLWSGNPDCVTLRQMSEEPATIASVSN</sequence>